<dbReference type="InterPro" id="IPR034143">
    <property type="entry name" value="snRNP70_RRM"/>
</dbReference>
<evidence type="ECO:0000256" key="4">
    <source>
        <dbReference type="ARBA" id="ARBA00023274"/>
    </source>
</evidence>
<evidence type="ECO:0000256" key="5">
    <source>
        <dbReference type="PROSITE-ProRule" id="PRU00176"/>
    </source>
</evidence>
<evidence type="ECO:0000256" key="6">
    <source>
        <dbReference type="SAM" id="MobiDB-lite"/>
    </source>
</evidence>
<keyword evidence="4" id="KW-0687">Ribonucleoprotein</keyword>
<dbReference type="GO" id="GO:0000398">
    <property type="term" value="P:mRNA splicing, via spliceosome"/>
    <property type="evidence" value="ECO:0007669"/>
    <property type="project" value="TreeGrafter"/>
</dbReference>
<dbReference type="InterPro" id="IPR012677">
    <property type="entry name" value="Nucleotide-bd_a/b_plait_sf"/>
</dbReference>
<dbReference type="Gene3D" id="3.30.70.330">
    <property type="match status" value="1"/>
</dbReference>
<evidence type="ECO:0000256" key="1">
    <source>
        <dbReference type="ARBA" id="ARBA00004123"/>
    </source>
</evidence>
<proteinExistence type="predicted"/>
<dbReference type="OrthoDB" id="4207594at2759"/>
<dbReference type="PANTHER" id="PTHR13952">
    <property type="entry name" value="U1 SMALL NUCLEAR RIBONUCLEOPROTEIN 70 KD"/>
    <property type="match status" value="1"/>
</dbReference>
<dbReference type="EMBL" id="LAVV01012961">
    <property type="protein sequence ID" value="KNZ46143.1"/>
    <property type="molecule type" value="Genomic_DNA"/>
</dbReference>
<dbReference type="PROSITE" id="PS50102">
    <property type="entry name" value="RRM"/>
    <property type="match status" value="1"/>
</dbReference>
<evidence type="ECO:0000256" key="2">
    <source>
        <dbReference type="ARBA" id="ARBA00022884"/>
    </source>
</evidence>
<dbReference type="InterPro" id="IPR035979">
    <property type="entry name" value="RBD_domain_sf"/>
</dbReference>
<dbReference type="SMART" id="SM00360">
    <property type="entry name" value="RRM"/>
    <property type="match status" value="1"/>
</dbReference>
<dbReference type="GO" id="GO:0005685">
    <property type="term" value="C:U1 snRNP"/>
    <property type="evidence" value="ECO:0007669"/>
    <property type="project" value="TreeGrafter"/>
</dbReference>
<dbReference type="AlphaFoldDB" id="A0A0L6UC67"/>
<name>A0A0L6UC67_9BASI</name>
<reference evidence="8 9" key="1">
    <citation type="submission" date="2015-08" db="EMBL/GenBank/DDBJ databases">
        <title>Next Generation Sequencing and Analysis of the Genome of Puccinia sorghi L Schw, the Causal Agent of Maize Common Rust.</title>
        <authorList>
            <person name="Rochi L."/>
            <person name="Burguener G."/>
            <person name="Darino M."/>
            <person name="Turjanski A."/>
            <person name="Kreff E."/>
            <person name="Dieguez M.J."/>
            <person name="Sacco F."/>
        </authorList>
    </citation>
    <scope>NUCLEOTIDE SEQUENCE [LARGE SCALE GENOMIC DNA]</scope>
    <source>
        <strain evidence="8 9">RO10H11247</strain>
    </source>
</reference>
<dbReference type="VEuPathDB" id="FungiDB:VP01_751g9"/>
<dbReference type="InterPro" id="IPR051183">
    <property type="entry name" value="U1_U11-U12_snRNP_70-35kDa"/>
</dbReference>
<dbReference type="GO" id="GO:0003729">
    <property type="term" value="F:mRNA binding"/>
    <property type="evidence" value="ECO:0007669"/>
    <property type="project" value="TreeGrafter"/>
</dbReference>
<dbReference type="CDD" id="cd12236">
    <property type="entry name" value="RRM_snRNP70"/>
    <property type="match status" value="1"/>
</dbReference>
<gene>
    <name evidence="8" type="ORF">VP01_751g9</name>
</gene>
<feature type="region of interest" description="Disordered" evidence="6">
    <location>
        <begin position="57"/>
        <end position="122"/>
    </location>
</feature>
<accession>A0A0L6UC67</accession>
<dbReference type="Pfam" id="PF12220">
    <property type="entry name" value="U1snRNP70_N"/>
    <property type="match status" value="1"/>
</dbReference>
<feature type="compositionally biased region" description="Gly residues" evidence="6">
    <location>
        <begin position="370"/>
        <end position="404"/>
    </location>
</feature>
<comment type="subcellular location">
    <subcellularLocation>
        <location evidence="1">Nucleus</location>
    </subcellularLocation>
</comment>
<keyword evidence="2 5" id="KW-0694">RNA-binding</keyword>
<feature type="region of interest" description="Disordered" evidence="6">
    <location>
        <begin position="260"/>
        <end position="451"/>
    </location>
</feature>
<sequence length="451" mass="48268">MVGTHQLPPNLLKLFAPRPPLPYCKPLGRDPDVSIHKKHISCVSPLLDRLKLEAASTNEDGVNQENGEKDPLVDRMPPETLTDSMQVRFERRQEERRRRKEEQLAREENYDPKQDPNATGDPYRTLFISRLSFEVTESDLKREFDMYGPIEKLVIVKNKLTGKSRGYAFILFEREKDMKERHGPLDYSLFTRGGVLLLSFSHFLPVFFDIPLSLLHFIFWSTLSFIPPDQMAAYKDAEGLKIKGRRILVDVERGRTVKGWKPRRLGGGLGGRPKAPSAAVAAPADLGPSSGGFGFRGSSGGGPRAGGGGGFRPGGGGGFRNGPSSGPGGGRPGERGFGGGSRPGNDRYGSSGGSNRGGRERGYGDRPPGGSSGGGYGSRGAGIGFSSGGGFSGTGANAGAGPGQGWATRQNNSSSQNGSKREFDDYRNSDGHGAGGGGGGGYDDYHKKARY</sequence>
<dbReference type="GO" id="GO:0071004">
    <property type="term" value="C:U2-type prespliceosome"/>
    <property type="evidence" value="ECO:0007669"/>
    <property type="project" value="TreeGrafter"/>
</dbReference>
<dbReference type="GO" id="GO:0030619">
    <property type="term" value="F:U1 snRNA binding"/>
    <property type="evidence" value="ECO:0007669"/>
    <property type="project" value="InterPro"/>
</dbReference>
<keyword evidence="3" id="KW-0539">Nucleus</keyword>
<evidence type="ECO:0000313" key="8">
    <source>
        <dbReference type="EMBL" id="KNZ46143.1"/>
    </source>
</evidence>
<dbReference type="STRING" id="27349.A0A0L6UC67"/>
<feature type="compositionally biased region" description="Polar residues" evidence="6">
    <location>
        <begin position="407"/>
        <end position="418"/>
    </location>
</feature>
<dbReference type="Proteomes" id="UP000037035">
    <property type="component" value="Unassembled WGS sequence"/>
</dbReference>
<feature type="domain" description="RRM" evidence="7">
    <location>
        <begin position="124"/>
        <end position="203"/>
    </location>
</feature>
<keyword evidence="9" id="KW-1185">Reference proteome</keyword>
<dbReference type="Pfam" id="PF00076">
    <property type="entry name" value="RRM_1"/>
    <property type="match status" value="1"/>
</dbReference>
<evidence type="ECO:0000259" key="7">
    <source>
        <dbReference type="PROSITE" id="PS50102"/>
    </source>
</evidence>
<feature type="compositionally biased region" description="Low complexity" evidence="6">
    <location>
        <begin position="272"/>
        <end position="288"/>
    </location>
</feature>
<feature type="compositionally biased region" description="Gly residues" evidence="6">
    <location>
        <begin position="289"/>
        <end position="342"/>
    </location>
</feature>
<evidence type="ECO:0000313" key="9">
    <source>
        <dbReference type="Proteomes" id="UP000037035"/>
    </source>
</evidence>
<evidence type="ECO:0000256" key="3">
    <source>
        <dbReference type="ARBA" id="ARBA00023242"/>
    </source>
</evidence>
<feature type="compositionally biased region" description="Gly residues" evidence="6">
    <location>
        <begin position="432"/>
        <end position="442"/>
    </location>
</feature>
<protein>
    <recommendedName>
        <fullName evidence="7">RRM domain-containing protein</fullName>
    </recommendedName>
</protein>
<feature type="compositionally biased region" description="Basic and acidic residues" evidence="6">
    <location>
        <begin position="419"/>
        <end position="430"/>
    </location>
</feature>
<dbReference type="PANTHER" id="PTHR13952:SF5">
    <property type="entry name" value="U1 SMALL NUCLEAR RIBONUCLEOPROTEIN 70 KDA"/>
    <property type="match status" value="1"/>
</dbReference>
<feature type="compositionally biased region" description="Basic and acidic residues" evidence="6">
    <location>
        <begin position="66"/>
        <end position="77"/>
    </location>
</feature>
<feature type="compositionally biased region" description="Basic and acidic residues" evidence="6">
    <location>
        <begin position="88"/>
        <end position="114"/>
    </location>
</feature>
<dbReference type="SUPFAM" id="SSF54928">
    <property type="entry name" value="RNA-binding domain, RBD"/>
    <property type="match status" value="1"/>
</dbReference>
<dbReference type="GO" id="GO:0071011">
    <property type="term" value="C:precatalytic spliceosome"/>
    <property type="evidence" value="ECO:0007669"/>
    <property type="project" value="TreeGrafter"/>
</dbReference>
<dbReference type="InterPro" id="IPR000504">
    <property type="entry name" value="RRM_dom"/>
</dbReference>
<dbReference type="InterPro" id="IPR022023">
    <property type="entry name" value="U1snRNP70_N"/>
</dbReference>
<comment type="caution">
    <text evidence="8">The sequence shown here is derived from an EMBL/GenBank/DDBJ whole genome shotgun (WGS) entry which is preliminary data.</text>
</comment>
<organism evidence="8 9">
    <name type="scientific">Puccinia sorghi</name>
    <dbReference type="NCBI Taxonomy" id="27349"/>
    <lineage>
        <taxon>Eukaryota</taxon>
        <taxon>Fungi</taxon>
        <taxon>Dikarya</taxon>
        <taxon>Basidiomycota</taxon>
        <taxon>Pucciniomycotina</taxon>
        <taxon>Pucciniomycetes</taxon>
        <taxon>Pucciniales</taxon>
        <taxon>Pucciniaceae</taxon>
        <taxon>Puccinia</taxon>
    </lineage>
</organism>